<proteinExistence type="predicted"/>
<accession>A0ABY5LV02</accession>
<protein>
    <submittedName>
        <fullName evidence="1">Uncharacterized protein</fullName>
    </submittedName>
</protein>
<name>A0ABY5LV02_9CYAN</name>
<dbReference type="Proteomes" id="UP001057561">
    <property type="component" value="Chromosome"/>
</dbReference>
<sequence length="68" mass="7458">MVSLRGVPNVQFNISFKSCCRLTQATNQSFFNLAKVLDISKKDGRDVTWNVSTTGGQGQESLISGDVY</sequence>
<reference evidence="1" key="1">
    <citation type="submission" date="2022-06" db="EMBL/GenBank/DDBJ databases">
        <title>Nostosin G and Spiroidesin B from the Cyanobacterium Dolichospermum sp. NIES-1697.</title>
        <authorList>
            <person name="Phan C.-S."/>
            <person name="Mehjabin J.J."/>
            <person name="Anas A.R.J."/>
            <person name="Hayasaka M."/>
            <person name="Onoki R."/>
            <person name="Wang J."/>
            <person name="Umezawa T."/>
            <person name="Washio K."/>
            <person name="Morikawa M."/>
            <person name="Okino T."/>
        </authorList>
    </citation>
    <scope>NUCLEOTIDE SEQUENCE</scope>
    <source>
        <strain evidence="1">NIES-1697</strain>
    </source>
</reference>
<keyword evidence="2" id="KW-1185">Reference proteome</keyword>
<evidence type="ECO:0000313" key="2">
    <source>
        <dbReference type="Proteomes" id="UP001057561"/>
    </source>
</evidence>
<dbReference type="EMBL" id="CP099464">
    <property type="protein sequence ID" value="UUO15125.1"/>
    <property type="molecule type" value="Genomic_DNA"/>
</dbReference>
<evidence type="ECO:0000313" key="1">
    <source>
        <dbReference type="EMBL" id="UUO15125.1"/>
    </source>
</evidence>
<dbReference type="RefSeq" id="WP_152540417.1">
    <property type="nucleotide sequence ID" value="NZ_CP099464.1"/>
</dbReference>
<organism evidence="1 2">
    <name type="scientific">Dolichospermum heterosporum TAC447</name>
    <dbReference type="NCBI Taxonomy" id="747523"/>
    <lineage>
        <taxon>Bacteria</taxon>
        <taxon>Bacillati</taxon>
        <taxon>Cyanobacteriota</taxon>
        <taxon>Cyanophyceae</taxon>
        <taxon>Nostocales</taxon>
        <taxon>Aphanizomenonaceae</taxon>
        <taxon>Dolichospermum</taxon>
        <taxon>Dolichospermum heterosporum</taxon>
    </lineage>
</organism>
<gene>
    <name evidence="1" type="ORF">NG743_24485</name>
</gene>